<sequence>MRTKKITIAVIVVIILALAVAAALTMPRFHRGDRIKLNIRVKGVQADTLEFTVDDRIPGEDDLEVRTNGDTAEISIKADKYATYSVRIDGAEKPLEVRIKKWDWHELVDADIDFTISENGVSYSAESSVTTGEMPFRTHNTTSGIAEEKDGYYSVHIA</sequence>
<dbReference type="PATRIC" id="fig|1341156.4.peg.490"/>
<proteinExistence type="predicted"/>
<dbReference type="Proteomes" id="UP000021369">
    <property type="component" value="Unassembled WGS sequence"/>
</dbReference>
<organism evidence="1 2">
    <name type="scientific">Ruminococcus albus SY3</name>
    <dbReference type="NCBI Taxonomy" id="1341156"/>
    <lineage>
        <taxon>Bacteria</taxon>
        <taxon>Bacillati</taxon>
        <taxon>Bacillota</taxon>
        <taxon>Clostridia</taxon>
        <taxon>Eubacteriales</taxon>
        <taxon>Oscillospiraceae</taxon>
        <taxon>Ruminococcus</taxon>
    </lineage>
</organism>
<keyword evidence="2" id="KW-1185">Reference proteome</keyword>
<evidence type="ECO:0000313" key="1">
    <source>
        <dbReference type="EMBL" id="EXM41081.1"/>
    </source>
</evidence>
<dbReference type="OrthoDB" id="1821183at2"/>
<evidence type="ECO:0000313" key="2">
    <source>
        <dbReference type="Proteomes" id="UP000021369"/>
    </source>
</evidence>
<protein>
    <submittedName>
        <fullName evidence="1">Uncharacterized protein</fullName>
    </submittedName>
</protein>
<name>A0A011W0J8_RUMAL</name>
<comment type="caution">
    <text evidence="1">The sequence shown here is derived from an EMBL/GenBank/DDBJ whole genome shotgun (WGS) entry which is preliminary data.</text>
</comment>
<dbReference type="AlphaFoldDB" id="A0A011W0J8"/>
<accession>A0A011W0J8</accession>
<gene>
    <name evidence="1" type="ORF">RASY3_03850</name>
</gene>
<reference evidence="1 2" key="1">
    <citation type="submission" date="2013-06" db="EMBL/GenBank/DDBJ databases">
        <title>Rumen cellulosomics: divergent fiber-degrading strategies revealed by comparative genome-wide analysis of six Ruminococcal strains.</title>
        <authorList>
            <person name="Dassa B."/>
            <person name="Borovok I."/>
            <person name="Lamed R."/>
            <person name="Flint H."/>
            <person name="Yeoman C.J."/>
            <person name="White B."/>
            <person name="Bayer E.A."/>
        </authorList>
    </citation>
    <scope>NUCLEOTIDE SEQUENCE [LARGE SCALE GENOMIC DNA]</scope>
    <source>
        <strain evidence="1 2">SY3</strain>
    </source>
</reference>
<dbReference type="EMBL" id="JEOB01000001">
    <property type="protein sequence ID" value="EXM41081.1"/>
    <property type="molecule type" value="Genomic_DNA"/>
</dbReference>
<dbReference type="RefSeq" id="WP_037285193.1">
    <property type="nucleotide sequence ID" value="NZ_JEOB01000001.1"/>
</dbReference>